<proteinExistence type="predicted"/>
<organism evidence="1 2">
    <name type="scientific">Hymenobacter nivis</name>
    <dbReference type="NCBI Taxonomy" id="1850093"/>
    <lineage>
        <taxon>Bacteria</taxon>
        <taxon>Pseudomonadati</taxon>
        <taxon>Bacteroidota</taxon>
        <taxon>Cytophagia</taxon>
        <taxon>Cytophagales</taxon>
        <taxon>Hymenobacteraceae</taxon>
        <taxon>Hymenobacter</taxon>
    </lineage>
</organism>
<evidence type="ECO:0000313" key="2">
    <source>
        <dbReference type="Proteomes" id="UP000245999"/>
    </source>
</evidence>
<evidence type="ECO:0000313" key="1">
    <source>
        <dbReference type="EMBL" id="AWM34599.1"/>
    </source>
</evidence>
<dbReference type="KEGG" id="hnv:DDQ68_18520"/>
<protein>
    <submittedName>
        <fullName evidence="1">Uncharacterized protein</fullName>
    </submittedName>
</protein>
<name>A0A2Z3GK77_9BACT</name>
<sequence>MVIHNRGQWLQELRGRPLGQLVFTRVGGGTADGSFQSLVYRLVTNALQQVEYQGRPRALLKLEEHTVKGTFKNLPFGDYEKSMGDLQKALKAAEGLR</sequence>
<dbReference type="Proteomes" id="UP000245999">
    <property type="component" value="Chromosome"/>
</dbReference>
<reference evidence="2" key="1">
    <citation type="submission" date="2018-04" db="EMBL/GenBank/DDBJ databases">
        <title>Complete genome of Antarctic heterotrophic bacterium Hymenobacter nivis.</title>
        <authorList>
            <person name="Terashima M."/>
        </authorList>
    </citation>
    <scope>NUCLEOTIDE SEQUENCE [LARGE SCALE GENOMIC DNA]</scope>
    <source>
        <strain evidence="2">NBRC 111535</strain>
    </source>
</reference>
<accession>A0A2Z3GK77</accession>
<dbReference type="AlphaFoldDB" id="A0A2Z3GK77"/>
<keyword evidence="2" id="KW-1185">Reference proteome</keyword>
<gene>
    <name evidence="1" type="ORF">DDQ68_18520</name>
</gene>
<dbReference type="EMBL" id="CP029145">
    <property type="protein sequence ID" value="AWM34599.1"/>
    <property type="molecule type" value="Genomic_DNA"/>
</dbReference>